<feature type="compositionally biased region" description="Polar residues" evidence="2">
    <location>
        <begin position="291"/>
        <end position="300"/>
    </location>
</feature>
<dbReference type="AlphaFoldDB" id="A0A553NFV5"/>
<evidence type="ECO:0000256" key="2">
    <source>
        <dbReference type="SAM" id="MobiDB-lite"/>
    </source>
</evidence>
<accession>A0A553NFV5</accession>
<dbReference type="PROSITE" id="PS50157">
    <property type="entry name" value="ZINC_FINGER_C2H2_2"/>
    <property type="match status" value="1"/>
</dbReference>
<dbReference type="Gene3D" id="3.30.160.60">
    <property type="entry name" value="Classic Zinc Finger"/>
    <property type="match status" value="1"/>
</dbReference>
<feature type="compositionally biased region" description="Basic and acidic residues" evidence="2">
    <location>
        <begin position="128"/>
        <end position="138"/>
    </location>
</feature>
<feature type="region of interest" description="Disordered" evidence="2">
    <location>
        <begin position="119"/>
        <end position="264"/>
    </location>
</feature>
<dbReference type="Proteomes" id="UP000318571">
    <property type="component" value="Chromosome 10"/>
</dbReference>
<feature type="region of interest" description="Disordered" evidence="2">
    <location>
        <begin position="280"/>
        <end position="408"/>
    </location>
</feature>
<name>A0A553NFV5_TIGCA</name>
<proteinExistence type="predicted"/>
<keyword evidence="5" id="KW-1185">Reference proteome</keyword>
<dbReference type="GO" id="GO:0008270">
    <property type="term" value="F:zinc ion binding"/>
    <property type="evidence" value="ECO:0007669"/>
    <property type="project" value="UniProtKB-KW"/>
</dbReference>
<evidence type="ECO:0000313" key="4">
    <source>
        <dbReference type="EMBL" id="TRY64285.1"/>
    </source>
</evidence>
<gene>
    <name evidence="4" type="ORF">TCAL_15276</name>
</gene>
<feature type="compositionally biased region" description="Polar residues" evidence="2">
    <location>
        <begin position="44"/>
        <end position="66"/>
    </location>
</feature>
<dbReference type="InterPro" id="IPR013087">
    <property type="entry name" value="Znf_C2H2_type"/>
</dbReference>
<feature type="compositionally biased region" description="Polar residues" evidence="2">
    <location>
        <begin position="242"/>
        <end position="256"/>
    </location>
</feature>
<dbReference type="EMBL" id="VCGU01000458">
    <property type="protein sequence ID" value="TRY64285.1"/>
    <property type="molecule type" value="Genomic_DNA"/>
</dbReference>
<feature type="region of interest" description="Disordered" evidence="2">
    <location>
        <begin position="31"/>
        <end position="88"/>
    </location>
</feature>
<feature type="domain" description="C2H2-type" evidence="3">
    <location>
        <begin position="458"/>
        <end position="486"/>
    </location>
</feature>
<comment type="caution">
    <text evidence="4">The sequence shown here is derived from an EMBL/GenBank/DDBJ whole genome shotgun (WGS) entry which is preliminary data.</text>
</comment>
<feature type="region of interest" description="Disordered" evidence="2">
    <location>
        <begin position="1"/>
        <end position="20"/>
    </location>
</feature>
<keyword evidence="1" id="KW-0479">Metal-binding</keyword>
<evidence type="ECO:0000313" key="5">
    <source>
        <dbReference type="Proteomes" id="UP000318571"/>
    </source>
</evidence>
<keyword evidence="1" id="KW-0862">Zinc</keyword>
<sequence length="487" mass="53568">MATPTVGEAQPPEAISPENFMPCLSKKFRYKYRSQHQPTPREPGSSNHENITNLEETKAPSSTSTLDLAPPPNQNQNHDRKNVLQTSSSMNRLAPFIFKEPHNPCPRVPLVVKQPTLFKGLQAPNPEAKPESNRKSDQGVDSGLDSGPDQELEHSLERVSVQEPSQELGQDSSQTPSQDSAENSSFETAQDLAQDQGQHPLHVNSQNLEPFLKPAQELNEVLSRGPSQERLNITIEERVKESTQGSEPVQKTSSSYLFEEDSESHSVFDLIPLNLSVSLPTSPREELSARSVESLSSGLTSLRKESSSMGSPRAIEEPTSSTTPSPPRASAQPDSKDITRSPSLNDVSSSTTSQASKSEEVPSTSGAASKRCSLFSSSNDRSGRKPGSCAPRFKSCSLPSMSGLEPTPAMEIPQASANRKRAQPRRMSGGITFHPHPYVDRQMRSNQNVVLHKTNQYFDCPSCTKSYYTQKDLDQHIKHKHMLLHPK</sequence>
<evidence type="ECO:0000256" key="1">
    <source>
        <dbReference type="PROSITE-ProRule" id="PRU00042"/>
    </source>
</evidence>
<organism evidence="4 5">
    <name type="scientific">Tigriopus californicus</name>
    <name type="common">Marine copepod</name>
    <dbReference type="NCBI Taxonomy" id="6832"/>
    <lineage>
        <taxon>Eukaryota</taxon>
        <taxon>Metazoa</taxon>
        <taxon>Ecdysozoa</taxon>
        <taxon>Arthropoda</taxon>
        <taxon>Crustacea</taxon>
        <taxon>Multicrustacea</taxon>
        <taxon>Hexanauplia</taxon>
        <taxon>Copepoda</taxon>
        <taxon>Harpacticoida</taxon>
        <taxon>Harpacticidae</taxon>
        <taxon>Tigriopus</taxon>
    </lineage>
</organism>
<feature type="compositionally biased region" description="Polar residues" evidence="2">
    <location>
        <begin position="162"/>
        <end position="208"/>
    </location>
</feature>
<dbReference type="PROSITE" id="PS00028">
    <property type="entry name" value="ZINC_FINGER_C2H2_1"/>
    <property type="match status" value="1"/>
</dbReference>
<keyword evidence="1" id="KW-0863">Zinc-finger</keyword>
<protein>
    <recommendedName>
        <fullName evidence="3">C2H2-type domain-containing protein</fullName>
    </recommendedName>
</protein>
<evidence type="ECO:0000259" key="3">
    <source>
        <dbReference type="PROSITE" id="PS50157"/>
    </source>
</evidence>
<reference evidence="4 5" key="1">
    <citation type="journal article" date="2018" name="Nat. Ecol. Evol.">
        <title>Genomic signatures of mitonuclear coevolution across populations of Tigriopus californicus.</title>
        <authorList>
            <person name="Barreto F.S."/>
            <person name="Watson E.T."/>
            <person name="Lima T.G."/>
            <person name="Willett C.S."/>
            <person name="Edmands S."/>
            <person name="Li W."/>
            <person name="Burton R.S."/>
        </authorList>
    </citation>
    <scope>NUCLEOTIDE SEQUENCE [LARGE SCALE GENOMIC DNA]</scope>
    <source>
        <strain evidence="4 5">San Diego</strain>
    </source>
</reference>